<name>A0ABQ5JMP1_9LACO</name>
<sequence>MKNQTTTTSVTTGQMFRFVFGQVLNRRWLLGLNVLALTVISLLEFVIPQYEQYIIDHVIPRRDLGLLTEVVLGLLGTAIALGVLNYLSTYYMGIMSQGAITNLRTELYQYTLRLDTHFFESSKTGDLMVRLTSDISNLQSLISANMLSMIGSIVTFIFVWIYIFIINWQMAVAVTLTFPLMFLIYRVFRTRIHNAFRAARASQAQMSNQMQNTLTQIDLIKSYTNEDLEENRFGAYAQTNKQDMINATQNQAIFSPLIDFVNYLGVAIILALGAYFVIRRQLTVGQLVAYLSYVAMLQGPIRAFTQILNQLQQSLVSYGRVMDILALKPAITNAPNPVNFPAIKQGVTLDHVSFTYPDSDVSENGPVLPAVTDITFTIPFGKTTALVGHSGSGKTTLTRLIDRLYDIDSGTIGFDSVPIKDIRLSSLRKNIAIVSQDVYIIDGSIQDNILYGRENATDDEVWQVAQMADIADFIHSLPDGLATQVGERGVKLSGGQKQRLSIARALLKNAQIVILDEATASLDNESEKAIQHALENLMKARTSLVIAHRLSTIHSADQIIVMDDGHLVEQGTHESLLKANGAYAKLYNAQFS</sequence>
<dbReference type="CDD" id="cd07346">
    <property type="entry name" value="ABC_6TM_exporters"/>
    <property type="match status" value="1"/>
</dbReference>
<dbReference type="GO" id="GO:0005524">
    <property type="term" value="F:ATP binding"/>
    <property type="evidence" value="ECO:0007669"/>
    <property type="project" value="UniProtKB-KW"/>
</dbReference>
<feature type="transmembrane region" description="Helical" evidence="7">
    <location>
        <begin position="146"/>
        <end position="165"/>
    </location>
</feature>
<feature type="transmembrane region" description="Helical" evidence="7">
    <location>
        <begin position="28"/>
        <end position="47"/>
    </location>
</feature>
<dbReference type="SUPFAM" id="SSF90123">
    <property type="entry name" value="ABC transporter transmembrane region"/>
    <property type="match status" value="1"/>
</dbReference>
<dbReference type="InterPro" id="IPR036640">
    <property type="entry name" value="ABC1_TM_sf"/>
</dbReference>
<protein>
    <submittedName>
        <fullName evidence="10">ABC transporter ATP-binding protein YknV</fullName>
    </submittedName>
</protein>
<evidence type="ECO:0000256" key="7">
    <source>
        <dbReference type="SAM" id="Phobius"/>
    </source>
</evidence>
<reference evidence="10 11" key="1">
    <citation type="submission" date="2022-03" db="EMBL/GenBank/DDBJ databases">
        <title>Draft genome sequence of Furfurilactobacillus curtus JCM 31185.</title>
        <authorList>
            <person name="Suzuki S."/>
            <person name="Endo A."/>
            <person name="Kajikawa A."/>
        </authorList>
    </citation>
    <scope>NUCLEOTIDE SEQUENCE [LARGE SCALE GENOMIC DNA]</scope>
    <source>
        <strain evidence="10 11">JCM 31185</strain>
    </source>
</reference>
<dbReference type="RefSeq" id="WP_407883303.1">
    <property type="nucleotide sequence ID" value="NZ_BQXO01000002.1"/>
</dbReference>
<gene>
    <name evidence="10" type="primary">yknV</name>
    <name evidence="10" type="ORF">JCM31185_10650</name>
</gene>
<dbReference type="PROSITE" id="PS00211">
    <property type="entry name" value="ABC_TRANSPORTER_1"/>
    <property type="match status" value="1"/>
</dbReference>
<dbReference type="Proteomes" id="UP001628078">
    <property type="component" value="Unassembled WGS sequence"/>
</dbReference>
<evidence type="ECO:0000256" key="1">
    <source>
        <dbReference type="ARBA" id="ARBA00004651"/>
    </source>
</evidence>
<evidence type="ECO:0000259" key="8">
    <source>
        <dbReference type="PROSITE" id="PS50893"/>
    </source>
</evidence>
<evidence type="ECO:0000256" key="5">
    <source>
        <dbReference type="ARBA" id="ARBA00022989"/>
    </source>
</evidence>
<evidence type="ECO:0000256" key="6">
    <source>
        <dbReference type="ARBA" id="ARBA00023136"/>
    </source>
</evidence>
<dbReference type="InterPro" id="IPR011527">
    <property type="entry name" value="ABC1_TM_dom"/>
</dbReference>
<keyword evidence="2 7" id="KW-0812">Transmembrane</keyword>
<dbReference type="PANTHER" id="PTHR43394">
    <property type="entry name" value="ATP-DEPENDENT PERMEASE MDL1, MITOCHONDRIAL"/>
    <property type="match status" value="1"/>
</dbReference>
<keyword evidence="5 7" id="KW-1133">Transmembrane helix</keyword>
<feature type="domain" description="ABC transmembrane type-1" evidence="9">
    <location>
        <begin position="34"/>
        <end position="313"/>
    </location>
</feature>
<feature type="transmembrane region" description="Helical" evidence="7">
    <location>
        <begin position="67"/>
        <end position="87"/>
    </location>
</feature>
<dbReference type="InterPro" id="IPR027417">
    <property type="entry name" value="P-loop_NTPase"/>
</dbReference>
<dbReference type="Gene3D" id="1.20.1560.10">
    <property type="entry name" value="ABC transporter type 1, transmembrane domain"/>
    <property type="match status" value="1"/>
</dbReference>
<evidence type="ECO:0000256" key="4">
    <source>
        <dbReference type="ARBA" id="ARBA00022840"/>
    </source>
</evidence>
<dbReference type="Pfam" id="PF00005">
    <property type="entry name" value="ABC_tran"/>
    <property type="match status" value="1"/>
</dbReference>
<dbReference type="SUPFAM" id="SSF52540">
    <property type="entry name" value="P-loop containing nucleoside triphosphate hydrolases"/>
    <property type="match status" value="1"/>
</dbReference>
<evidence type="ECO:0000313" key="10">
    <source>
        <dbReference type="EMBL" id="GKT05777.1"/>
    </source>
</evidence>
<feature type="domain" description="ABC transporter" evidence="8">
    <location>
        <begin position="347"/>
        <end position="589"/>
    </location>
</feature>
<dbReference type="InterPro" id="IPR003439">
    <property type="entry name" value="ABC_transporter-like_ATP-bd"/>
</dbReference>
<dbReference type="InterPro" id="IPR039421">
    <property type="entry name" value="Type_1_exporter"/>
</dbReference>
<dbReference type="InterPro" id="IPR003593">
    <property type="entry name" value="AAA+_ATPase"/>
</dbReference>
<evidence type="ECO:0000313" key="11">
    <source>
        <dbReference type="Proteomes" id="UP001628078"/>
    </source>
</evidence>
<accession>A0ABQ5JMP1</accession>
<evidence type="ECO:0000256" key="2">
    <source>
        <dbReference type="ARBA" id="ARBA00022692"/>
    </source>
</evidence>
<proteinExistence type="predicted"/>
<keyword evidence="3" id="KW-0547">Nucleotide-binding</keyword>
<comment type="caution">
    <text evidence="10">The sequence shown here is derived from an EMBL/GenBank/DDBJ whole genome shotgun (WGS) entry which is preliminary data.</text>
</comment>
<feature type="transmembrane region" description="Helical" evidence="7">
    <location>
        <begin position="260"/>
        <end position="278"/>
    </location>
</feature>
<dbReference type="Gene3D" id="3.40.50.300">
    <property type="entry name" value="P-loop containing nucleotide triphosphate hydrolases"/>
    <property type="match status" value="1"/>
</dbReference>
<keyword evidence="11" id="KW-1185">Reference proteome</keyword>
<dbReference type="SMART" id="SM00382">
    <property type="entry name" value="AAA"/>
    <property type="match status" value="1"/>
</dbReference>
<comment type="subcellular location">
    <subcellularLocation>
        <location evidence="1">Cell membrane</location>
        <topology evidence="1">Multi-pass membrane protein</topology>
    </subcellularLocation>
</comment>
<dbReference type="PROSITE" id="PS50929">
    <property type="entry name" value="ABC_TM1F"/>
    <property type="match status" value="1"/>
</dbReference>
<dbReference type="PROSITE" id="PS50893">
    <property type="entry name" value="ABC_TRANSPORTER_2"/>
    <property type="match status" value="1"/>
</dbReference>
<evidence type="ECO:0000259" key="9">
    <source>
        <dbReference type="PROSITE" id="PS50929"/>
    </source>
</evidence>
<keyword evidence="4 10" id="KW-0067">ATP-binding</keyword>
<dbReference type="InterPro" id="IPR017871">
    <property type="entry name" value="ABC_transporter-like_CS"/>
</dbReference>
<keyword evidence="6 7" id="KW-0472">Membrane</keyword>
<dbReference type="EMBL" id="BQXO01000002">
    <property type="protein sequence ID" value="GKT05777.1"/>
    <property type="molecule type" value="Genomic_DNA"/>
</dbReference>
<feature type="transmembrane region" description="Helical" evidence="7">
    <location>
        <begin position="171"/>
        <end position="188"/>
    </location>
</feature>
<dbReference type="PANTHER" id="PTHR43394:SF1">
    <property type="entry name" value="ATP-BINDING CASSETTE SUB-FAMILY B MEMBER 10, MITOCHONDRIAL"/>
    <property type="match status" value="1"/>
</dbReference>
<organism evidence="10 11">
    <name type="scientific">Furfurilactobacillus curtus</name>
    <dbReference type="NCBI Taxonomy" id="1746200"/>
    <lineage>
        <taxon>Bacteria</taxon>
        <taxon>Bacillati</taxon>
        <taxon>Bacillota</taxon>
        <taxon>Bacilli</taxon>
        <taxon>Lactobacillales</taxon>
        <taxon>Lactobacillaceae</taxon>
        <taxon>Furfurilactobacillus</taxon>
    </lineage>
</organism>
<evidence type="ECO:0000256" key="3">
    <source>
        <dbReference type="ARBA" id="ARBA00022741"/>
    </source>
</evidence>
<dbReference type="Pfam" id="PF00664">
    <property type="entry name" value="ABC_membrane"/>
    <property type="match status" value="1"/>
</dbReference>